<protein>
    <submittedName>
        <fullName evidence="6">KH domain-containing protein HEN4 isoform X1</fullName>
    </submittedName>
</protein>
<dbReference type="CDD" id="cd22460">
    <property type="entry name" value="KH-I_PEPPER_rpt2_like"/>
    <property type="match status" value="2"/>
</dbReference>
<dbReference type="GO" id="GO:0003723">
    <property type="term" value="F:RNA binding"/>
    <property type="evidence" value="ECO:0007669"/>
    <property type="project" value="UniProtKB-UniRule"/>
</dbReference>
<feature type="region of interest" description="Disordered" evidence="3">
    <location>
        <begin position="253"/>
        <end position="274"/>
    </location>
</feature>
<dbReference type="SMART" id="SM00322">
    <property type="entry name" value="KH"/>
    <property type="match status" value="5"/>
</dbReference>
<proteinExistence type="predicted"/>
<dbReference type="Proteomes" id="UP000228380">
    <property type="component" value="Chromosome 9"/>
</dbReference>
<keyword evidence="5" id="KW-1185">Reference proteome</keyword>
<evidence type="ECO:0000256" key="1">
    <source>
        <dbReference type="ARBA" id="ARBA00022737"/>
    </source>
</evidence>
<dbReference type="RefSeq" id="XP_038985764.1">
    <property type="nucleotide sequence ID" value="XM_039129836.1"/>
</dbReference>
<dbReference type="PANTHER" id="PTHR10288">
    <property type="entry name" value="KH DOMAIN CONTAINING RNA BINDING PROTEIN"/>
    <property type="match status" value="1"/>
</dbReference>
<evidence type="ECO:0000259" key="4">
    <source>
        <dbReference type="SMART" id="SM00322"/>
    </source>
</evidence>
<keyword evidence="1" id="KW-0677">Repeat</keyword>
<reference evidence="6" key="2">
    <citation type="submission" date="2025-08" db="UniProtKB">
        <authorList>
            <consortium name="RefSeq"/>
        </authorList>
    </citation>
    <scope>IDENTIFICATION</scope>
    <source>
        <tissue evidence="6">Young leaves</tissue>
    </source>
</reference>
<feature type="compositionally biased region" description="Low complexity" evidence="3">
    <location>
        <begin position="13"/>
        <end position="30"/>
    </location>
</feature>
<dbReference type="InterPro" id="IPR004087">
    <property type="entry name" value="KH_dom"/>
</dbReference>
<feature type="domain" description="K Homology" evidence="4">
    <location>
        <begin position="55"/>
        <end position="146"/>
    </location>
</feature>
<dbReference type="PROSITE" id="PS50084">
    <property type="entry name" value="KH_TYPE_1"/>
    <property type="match status" value="5"/>
</dbReference>
<feature type="domain" description="K Homology" evidence="4">
    <location>
        <begin position="174"/>
        <end position="249"/>
    </location>
</feature>
<feature type="domain" description="K Homology" evidence="4">
    <location>
        <begin position="319"/>
        <end position="392"/>
    </location>
</feature>
<organism evidence="5 6">
    <name type="scientific">Phoenix dactylifera</name>
    <name type="common">Date palm</name>
    <dbReference type="NCBI Taxonomy" id="42345"/>
    <lineage>
        <taxon>Eukaryota</taxon>
        <taxon>Viridiplantae</taxon>
        <taxon>Streptophyta</taxon>
        <taxon>Embryophyta</taxon>
        <taxon>Tracheophyta</taxon>
        <taxon>Spermatophyta</taxon>
        <taxon>Magnoliopsida</taxon>
        <taxon>Liliopsida</taxon>
        <taxon>Arecaceae</taxon>
        <taxon>Coryphoideae</taxon>
        <taxon>Phoeniceae</taxon>
        <taxon>Phoenix</taxon>
    </lineage>
</organism>
<gene>
    <name evidence="6" type="primary">LOC103714111</name>
</gene>
<dbReference type="GeneID" id="103714111"/>
<dbReference type="SUPFAM" id="SSF54791">
    <property type="entry name" value="Eukaryotic type KH-domain (KH-domain type I)"/>
    <property type="match status" value="5"/>
</dbReference>
<sequence>MEASSAVKRPFESASDPSGPSPYPSSAAAAAKRRPPHSPAAHFRVFSPLLKSPTNETLFRILCPADRTGGVIGKGGSIVRQFREETGAKIRIEDPVLGSEDRVIIIVAEAPPKKRREDGGGNGGEAAEDDPSPAQRALVRVFERMLRVEGERVGEGNGGGGEGGGGGEEKEIQGQVVCKLLAPSSQVGCVLGKGGKIVEKIRQESGAQIRIFGKDQVPLCAVAGDELIHITGSFSAVKKALLSVSRCLQDNPRTEPTNFSIPKPYGPNSHGAGPPTVMDPYAQRSLLPSQHVPEYHSRGYSSNPGMDNIAPGHRKVPEEDVMFRILCSNDKVGSIIGKGGVIIRALQSETGATIKIVDPVPDSDEKAIVISARETSELRHSPAQDAVLRVHSRLAEAGFDKSSAVSARLLVPAQQIGCLLGKGGTIIAEMRRATGASIRIFVKEQVPKCAQPNDELVQQVTGSFQSVLDALLHITSRIRETIFPMKTFSSAGMTLYSPTTSEIPPFPRPIHEPTPPGRYSTAGLFHGADPSVGLSNIPDRPPPLLHGVDRLAVDRIPMSYGPDTTGPRPAVDHPSPRSWAPEIISTRTPRGIPDAGTGFRSGGMGSGGQTPVATGNTVEPLETSRMVEHIIPQKDLTYVYGENNSNLSEIRQISGAQFKIHDALPGATAGRVVISGTPQQVKMGQSLMHAFIMWGRYIKDA</sequence>
<dbReference type="InterPro" id="IPR036612">
    <property type="entry name" value="KH_dom_type_1_sf"/>
</dbReference>
<evidence type="ECO:0000256" key="2">
    <source>
        <dbReference type="PROSITE-ProRule" id="PRU00117"/>
    </source>
</evidence>
<name>A0A8B9AR10_PHODC</name>
<dbReference type="AlphaFoldDB" id="A0A8B9AR10"/>
<feature type="domain" description="K Homology" evidence="4">
    <location>
        <begin position="403"/>
        <end position="479"/>
    </location>
</feature>
<dbReference type="CDD" id="cd22459">
    <property type="entry name" value="KH-I_PEPPER_rpt1_like"/>
    <property type="match status" value="2"/>
</dbReference>
<dbReference type="InterPro" id="IPR004088">
    <property type="entry name" value="KH_dom_type_1"/>
</dbReference>
<evidence type="ECO:0000313" key="5">
    <source>
        <dbReference type="Proteomes" id="UP000228380"/>
    </source>
</evidence>
<feature type="domain" description="K Homology" evidence="4">
    <location>
        <begin position="623"/>
        <end position="693"/>
    </location>
</feature>
<dbReference type="OrthoDB" id="442947at2759"/>
<dbReference type="Pfam" id="PF00013">
    <property type="entry name" value="KH_1"/>
    <property type="match status" value="5"/>
</dbReference>
<dbReference type="Gene3D" id="3.30.1370.10">
    <property type="entry name" value="K Homology domain, type 1"/>
    <property type="match status" value="3"/>
</dbReference>
<dbReference type="Gene3D" id="3.30.310.210">
    <property type="match status" value="1"/>
</dbReference>
<feature type="region of interest" description="Disordered" evidence="3">
    <location>
        <begin position="109"/>
        <end position="134"/>
    </location>
</feature>
<accession>A0A8B9AR10</accession>
<evidence type="ECO:0000256" key="3">
    <source>
        <dbReference type="SAM" id="MobiDB-lite"/>
    </source>
</evidence>
<reference evidence="5" key="1">
    <citation type="journal article" date="2019" name="Nat. Commun.">
        <title>Genome-wide association mapping of date palm fruit traits.</title>
        <authorList>
            <person name="Hazzouri K.M."/>
            <person name="Gros-Balthazard M."/>
            <person name="Flowers J.M."/>
            <person name="Copetti D."/>
            <person name="Lemansour A."/>
            <person name="Lebrun M."/>
            <person name="Masmoudi K."/>
            <person name="Ferrand S."/>
            <person name="Dhar M.I."/>
            <person name="Fresquez Z.A."/>
            <person name="Rosas U."/>
            <person name="Zhang J."/>
            <person name="Talag J."/>
            <person name="Lee S."/>
            <person name="Kudrna D."/>
            <person name="Powell R.F."/>
            <person name="Leitch I.J."/>
            <person name="Krueger R.R."/>
            <person name="Wing R.A."/>
            <person name="Amiri K.M.A."/>
            <person name="Purugganan M.D."/>
        </authorList>
    </citation>
    <scope>NUCLEOTIDE SEQUENCE [LARGE SCALE GENOMIC DNA]</scope>
    <source>
        <strain evidence="5">cv. Khalas</strain>
    </source>
</reference>
<keyword evidence="2" id="KW-0694">RNA-binding</keyword>
<feature type="region of interest" description="Disordered" evidence="3">
    <location>
        <begin position="1"/>
        <end position="39"/>
    </location>
</feature>
<evidence type="ECO:0000313" key="6">
    <source>
        <dbReference type="RefSeq" id="XP_038985764.1"/>
    </source>
</evidence>